<organism evidence="1 2">
    <name type="scientific">Gemmobacter lutimaris</name>
    <dbReference type="NCBI Taxonomy" id="2306023"/>
    <lineage>
        <taxon>Bacteria</taxon>
        <taxon>Pseudomonadati</taxon>
        <taxon>Pseudomonadota</taxon>
        <taxon>Alphaproteobacteria</taxon>
        <taxon>Rhodobacterales</taxon>
        <taxon>Paracoccaceae</taxon>
        <taxon>Gemmobacter</taxon>
    </lineage>
</organism>
<comment type="caution">
    <text evidence="1">The sequence shown here is derived from an EMBL/GenBank/DDBJ whole genome shotgun (WGS) entry which is preliminary data.</text>
</comment>
<proteinExistence type="predicted"/>
<protein>
    <submittedName>
        <fullName evidence="1">Uncharacterized protein</fullName>
    </submittedName>
</protein>
<dbReference type="EMBL" id="QXXQ01000005">
    <property type="protein sequence ID" value="RID91859.1"/>
    <property type="molecule type" value="Genomic_DNA"/>
</dbReference>
<dbReference type="RefSeq" id="WP_119134920.1">
    <property type="nucleotide sequence ID" value="NZ_QXXQ01000005.1"/>
</dbReference>
<gene>
    <name evidence="1" type="ORF">D2N39_11520</name>
</gene>
<dbReference type="Proteomes" id="UP000266649">
    <property type="component" value="Unassembled WGS sequence"/>
</dbReference>
<evidence type="ECO:0000313" key="1">
    <source>
        <dbReference type="EMBL" id="RID91859.1"/>
    </source>
</evidence>
<reference evidence="1 2" key="1">
    <citation type="submission" date="2018-09" db="EMBL/GenBank/DDBJ databases">
        <title>Gemmobacter lutimaris sp. nov., a marine bacterium isolated from tidal flat.</title>
        <authorList>
            <person name="Lee D.W."/>
            <person name="Yoo Y."/>
            <person name="Kim J.-J."/>
            <person name="Kim B.S."/>
        </authorList>
    </citation>
    <scope>NUCLEOTIDE SEQUENCE [LARGE SCALE GENOMIC DNA]</scope>
    <source>
        <strain evidence="1 2">YJ-T1-11</strain>
    </source>
</reference>
<dbReference type="OrthoDB" id="127311at2"/>
<dbReference type="AlphaFoldDB" id="A0A398BMC3"/>
<sequence length="139" mass="15795">MTDRNWREAKLPTWVKDSIISELNAVAIRAALSWPNEGRPVPVPFRWGDYDNLVGTPEEGVFWTTEFNAVGSVRVARNDGIAAPVHKTWRFSCDGGNWSTTVVRGPLFRTEREARLALLWQHCDRFAVELAALRKPLCM</sequence>
<evidence type="ECO:0000313" key="2">
    <source>
        <dbReference type="Proteomes" id="UP000266649"/>
    </source>
</evidence>
<name>A0A398BMC3_9RHOB</name>
<keyword evidence="2" id="KW-1185">Reference proteome</keyword>
<accession>A0A398BMC3</accession>